<sequence>MSGTSMVAFGFAALLGVTGFAYLDARNQFDKTKDHGVAIQLERDRLKQQADSLQSERDKLNKQIESLQSELSTRNNRISDLQRKLNESRGAMSAYEGQVETLGVCLEGFAKGINEINQGNRDGAIIAFSSVSSQCKQADKILEQRNSSGSRQEQPATTVRSSL</sequence>
<reference evidence="3 4" key="1">
    <citation type="journal article" date="2020" name="Harmful Algae">
        <title>Molecular and morphological characterization of a novel dihydroanatoxin-a producing Microcoleus species (cyanobacteria) from the Russian River, California, USA.</title>
        <authorList>
            <person name="Conklin K.Y."/>
            <person name="Stancheva R."/>
            <person name="Otten T.G."/>
            <person name="Fadness R."/>
            <person name="Boyer G.L."/>
            <person name="Read B."/>
            <person name="Zhang X."/>
            <person name="Sheath R.G."/>
        </authorList>
    </citation>
    <scope>NUCLEOTIDE SEQUENCE [LARGE SCALE GENOMIC DNA]</scope>
    <source>
        <strain evidence="3 4">PTRS2</strain>
    </source>
</reference>
<evidence type="ECO:0008006" key="5">
    <source>
        <dbReference type="Google" id="ProtNLM"/>
    </source>
</evidence>
<feature type="compositionally biased region" description="Polar residues" evidence="2">
    <location>
        <begin position="144"/>
        <end position="163"/>
    </location>
</feature>
<proteinExistence type="predicted"/>
<feature type="coiled-coil region" evidence="1">
    <location>
        <begin position="43"/>
        <end position="98"/>
    </location>
</feature>
<dbReference type="Proteomes" id="UP001384579">
    <property type="component" value="Unassembled WGS sequence"/>
</dbReference>
<dbReference type="Gene3D" id="1.10.287.1490">
    <property type="match status" value="1"/>
</dbReference>
<protein>
    <recommendedName>
        <fullName evidence="5">DNA recombination protein RmuC</fullName>
    </recommendedName>
</protein>
<accession>A0ABU8YIL6</accession>
<dbReference type="RefSeq" id="WP_340541271.1">
    <property type="nucleotide sequence ID" value="NZ_JBBLXS010000038.1"/>
</dbReference>
<evidence type="ECO:0000313" key="4">
    <source>
        <dbReference type="Proteomes" id="UP001384579"/>
    </source>
</evidence>
<evidence type="ECO:0000256" key="1">
    <source>
        <dbReference type="SAM" id="Coils"/>
    </source>
</evidence>
<comment type="caution">
    <text evidence="3">The sequence shown here is derived from an EMBL/GenBank/DDBJ whole genome shotgun (WGS) entry which is preliminary data.</text>
</comment>
<keyword evidence="4" id="KW-1185">Reference proteome</keyword>
<evidence type="ECO:0000313" key="3">
    <source>
        <dbReference type="EMBL" id="MEK0184204.1"/>
    </source>
</evidence>
<feature type="region of interest" description="Disordered" evidence="2">
    <location>
        <begin position="142"/>
        <end position="163"/>
    </location>
</feature>
<evidence type="ECO:0000256" key="2">
    <source>
        <dbReference type="SAM" id="MobiDB-lite"/>
    </source>
</evidence>
<gene>
    <name evidence="3" type="ORF">WMG39_04990</name>
</gene>
<keyword evidence="1" id="KW-0175">Coiled coil</keyword>
<organism evidence="3 4">
    <name type="scientific">Microcoleus anatoxicus PTRS2</name>
    <dbReference type="NCBI Taxonomy" id="2705321"/>
    <lineage>
        <taxon>Bacteria</taxon>
        <taxon>Bacillati</taxon>
        <taxon>Cyanobacteriota</taxon>
        <taxon>Cyanophyceae</taxon>
        <taxon>Oscillatoriophycideae</taxon>
        <taxon>Oscillatoriales</taxon>
        <taxon>Microcoleaceae</taxon>
        <taxon>Microcoleus</taxon>
        <taxon>Microcoleus anatoxicus</taxon>
    </lineage>
</organism>
<dbReference type="EMBL" id="JBBLXS010000038">
    <property type="protein sequence ID" value="MEK0184204.1"/>
    <property type="molecule type" value="Genomic_DNA"/>
</dbReference>
<name>A0ABU8YIL6_9CYAN</name>